<dbReference type="InterPro" id="IPR012312">
    <property type="entry name" value="Hemerythrin-like"/>
</dbReference>
<dbReference type="Pfam" id="PF01814">
    <property type="entry name" value="Hemerythrin"/>
    <property type="match status" value="1"/>
</dbReference>
<name>A0A930I3U9_9BACT</name>
<dbReference type="PANTHER" id="PTHR36438:SF1">
    <property type="entry name" value="IRON-SULFUR CLUSTER REPAIR PROTEIN YTFE"/>
    <property type="match status" value="1"/>
</dbReference>
<evidence type="ECO:0000259" key="5">
    <source>
        <dbReference type="Pfam" id="PF01814"/>
    </source>
</evidence>
<gene>
    <name evidence="6" type="ORF">HXN33_05580</name>
</gene>
<comment type="caution">
    <text evidence="6">The sequence shown here is derived from an EMBL/GenBank/DDBJ whole genome shotgun (WGS) entry which is preliminary data.</text>
</comment>
<keyword evidence="4" id="KW-0408">Iron</keyword>
<evidence type="ECO:0000256" key="2">
    <source>
        <dbReference type="ARBA" id="ARBA00022490"/>
    </source>
</evidence>
<keyword evidence="2" id="KW-0963">Cytoplasm</keyword>
<dbReference type="Proteomes" id="UP000757461">
    <property type="component" value="Unassembled WGS sequence"/>
</dbReference>
<proteinExistence type="predicted"/>
<evidence type="ECO:0000313" key="7">
    <source>
        <dbReference type="Proteomes" id="UP000757461"/>
    </source>
</evidence>
<organism evidence="6 7">
    <name type="scientific">Prevotella histicola</name>
    <dbReference type="NCBI Taxonomy" id="470565"/>
    <lineage>
        <taxon>Bacteria</taxon>
        <taxon>Pseudomonadati</taxon>
        <taxon>Bacteroidota</taxon>
        <taxon>Bacteroidia</taxon>
        <taxon>Bacteroidales</taxon>
        <taxon>Prevotellaceae</taxon>
        <taxon>Prevotella</taxon>
    </lineage>
</organism>
<comment type="subcellular location">
    <subcellularLocation>
        <location evidence="1">Cytoplasm</location>
    </subcellularLocation>
</comment>
<dbReference type="InterPro" id="IPR019903">
    <property type="entry name" value="RIC_family"/>
</dbReference>
<sequence length="174" mass="20560">MSQKQFNTTIPFETWDLDLLVDYVLKFHHRNTRKYGYELLDRLNALAAKHPELDRVVDHFRNSIADLDLHCQKEENVLYPFILELFNASELGQQHAQFHCGSIQYPINAMMADHGDETERHKRIEELTNGYTAPEGAEPEYVKAMEDLHRFRDYLLEHIYLEDEIIFPRALALE</sequence>
<keyword evidence="3" id="KW-0479">Metal-binding</keyword>
<dbReference type="GO" id="GO:0005737">
    <property type="term" value="C:cytoplasm"/>
    <property type="evidence" value="ECO:0007669"/>
    <property type="project" value="UniProtKB-SubCell"/>
</dbReference>
<dbReference type="EMBL" id="JABZSQ010000084">
    <property type="protein sequence ID" value="MBF1415034.1"/>
    <property type="molecule type" value="Genomic_DNA"/>
</dbReference>
<accession>A0A930I3U9</accession>
<evidence type="ECO:0000313" key="6">
    <source>
        <dbReference type="EMBL" id="MBF1415034.1"/>
    </source>
</evidence>
<dbReference type="GO" id="GO:0046872">
    <property type="term" value="F:metal ion binding"/>
    <property type="evidence" value="ECO:0007669"/>
    <property type="project" value="UniProtKB-KW"/>
</dbReference>
<protein>
    <submittedName>
        <fullName evidence="6">Hemerythrin domain-containing protein</fullName>
    </submittedName>
</protein>
<feature type="domain" description="Hemerythrin-like" evidence="5">
    <location>
        <begin position="23"/>
        <end position="170"/>
    </location>
</feature>
<evidence type="ECO:0000256" key="3">
    <source>
        <dbReference type="ARBA" id="ARBA00022723"/>
    </source>
</evidence>
<evidence type="ECO:0000256" key="4">
    <source>
        <dbReference type="ARBA" id="ARBA00023004"/>
    </source>
</evidence>
<dbReference type="RefSeq" id="WP_025792323.1">
    <property type="nucleotide sequence ID" value="NZ_CAKAQX010000004.1"/>
</dbReference>
<dbReference type="PANTHER" id="PTHR36438">
    <property type="entry name" value="IRON-SULFUR CLUSTER REPAIR PROTEIN YTFE"/>
    <property type="match status" value="1"/>
</dbReference>
<reference evidence="6" key="1">
    <citation type="submission" date="2020-04" db="EMBL/GenBank/DDBJ databases">
        <title>Deep metagenomics examines the oral microbiome during advanced dental caries in children, revealing novel taxa and co-occurrences with host molecules.</title>
        <authorList>
            <person name="Baker J.L."/>
            <person name="Morton J.T."/>
            <person name="Dinis M."/>
            <person name="Alvarez R."/>
            <person name="Tran N.C."/>
            <person name="Knight R."/>
            <person name="Edlund A."/>
        </authorList>
    </citation>
    <scope>NUCLEOTIDE SEQUENCE</scope>
    <source>
        <strain evidence="6">JCVI_25_bin.9</strain>
    </source>
</reference>
<evidence type="ECO:0000256" key="1">
    <source>
        <dbReference type="ARBA" id="ARBA00004496"/>
    </source>
</evidence>
<dbReference type="AlphaFoldDB" id="A0A930I3U9"/>
<dbReference type="Gene3D" id="1.20.120.520">
    <property type="entry name" value="nmb1532 protein domain like"/>
    <property type="match status" value="1"/>
</dbReference>